<keyword evidence="3" id="KW-1185">Reference proteome</keyword>
<dbReference type="AlphaFoldDB" id="A0AAV3SY09"/>
<evidence type="ECO:0000313" key="3">
    <source>
        <dbReference type="Proteomes" id="UP001500194"/>
    </source>
</evidence>
<gene>
    <name evidence="2" type="ORF">GCM10009019_03270</name>
</gene>
<evidence type="ECO:0008006" key="4">
    <source>
        <dbReference type="Google" id="ProtNLM"/>
    </source>
</evidence>
<feature type="transmembrane region" description="Helical" evidence="1">
    <location>
        <begin position="69"/>
        <end position="88"/>
    </location>
</feature>
<dbReference type="InterPro" id="IPR014509">
    <property type="entry name" value="YjdF-like"/>
</dbReference>
<keyword evidence="1" id="KW-1133">Transmembrane helix</keyword>
<feature type="transmembrane region" description="Helical" evidence="1">
    <location>
        <begin position="39"/>
        <end position="57"/>
    </location>
</feature>
<name>A0AAV3SY09_9EURY</name>
<accession>A0AAV3SY09</accession>
<keyword evidence="1" id="KW-0812">Transmembrane</keyword>
<feature type="transmembrane region" description="Helical" evidence="1">
    <location>
        <begin position="100"/>
        <end position="118"/>
    </location>
</feature>
<dbReference type="Pfam" id="PF09997">
    <property type="entry name" value="DUF2238"/>
    <property type="match status" value="1"/>
</dbReference>
<sequence length="212" mass="22727">MKLRDALGVSETTQRRITRAMQLSLVGIVFVGVDRGNPGIVVNGAVALGVTYVPALLERDYNLPMDSGLVLWMTLAAFLHAVGTLGPYRNVAWWDHVTHALSSSLVAGAGYAFTRAVDEHSDDIEFPPRFSFALILLVVLAFGVLWEVLEFALSQAGNALGQGGSVLTQYGLEDTIKDLVYNTLGGVIVAIWGTAYLADVASAVRERYLSGG</sequence>
<evidence type="ECO:0000256" key="1">
    <source>
        <dbReference type="SAM" id="Phobius"/>
    </source>
</evidence>
<feature type="transmembrane region" description="Helical" evidence="1">
    <location>
        <begin position="179"/>
        <end position="198"/>
    </location>
</feature>
<feature type="transmembrane region" description="Helical" evidence="1">
    <location>
        <begin position="130"/>
        <end position="149"/>
    </location>
</feature>
<protein>
    <recommendedName>
        <fullName evidence="4">DUF2238 domain-containing protein</fullName>
    </recommendedName>
</protein>
<dbReference type="EMBL" id="BAAADU010000002">
    <property type="protein sequence ID" value="GAA0644638.1"/>
    <property type="molecule type" value="Genomic_DNA"/>
</dbReference>
<dbReference type="Proteomes" id="UP001500194">
    <property type="component" value="Unassembled WGS sequence"/>
</dbReference>
<comment type="caution">
    <text evidence="2">The sequence shown here is derived from an EMBL/GenBank/DDBJ whole genome shotgun (WGS) entry which is preliminary data.</text>
</comment>
<reference evidence="2 3" key="1">
    <citation type="journal article" date="2019" name="Int. J. Syst. Evol. Microbiol.">
        <title>The Global Catalogue of Microorganisms (GCM) 10K type strain sequencing project: providing services to taxonomists for standard genome sequencing and annotation.</title>
        <authorList>
            <consortium name="The Broad Institute Genomics Platform"/>
            <consortium name="The Broad Institute Genome Sequencing Center for Infectious Disease"/>
            <person name="Wu L."/>
            <person name="Ma J."/>
        </authorList>
    </citation>
    <scope>NUCLEOTIDE SEQUENCE [LARGE SCALE GENOMIC DNA]</scope>
    <source>
        <strain evidence="2 3">JCM 16327</strain>
    </source>
</reference>
<evidence type="ECO:0000313" key="2">
    <source>
        <dbReference type="EMBL" id="GAA0644638.1"/>
    </source>
</evidence>
<proteinExistence type="predicted"/>
<dbReference type="GeneID" id="68572559"/>
<organism evidence="2 3">
    <name type="scientific">Salarchaeum japonicum</name>
    <dbReference type="NCBI Taxonomy" id="555573"/>
    <lineage>
        <taxon>Archaea</taxon>
        <taxon>Methanobacteriati</taxon>
        <taxon>Methanobacteriota</taxon>
        <taxon>Stenosarchaea group</taxon>
        <taxon>Halobacteria</taxon>
        <taxon>Halobacteriales</taxon>
        <taxon>Halobacteriaceae</taxon>
    </lineage>
</organism>
<keyword evidence="1" id="KW-0472">Membrane</keyword>
<dbReference type="RefSeq" id="WP_227261954.1">
    <property type="nucleotide sequence ID" value="NZ_BAAADU010000002.1"/>
</dbReference>